<dbReference type="Proteomes" id="UP000821866">
    <property type="component" value="Chromosome 8"/>
</dbReference>
<evidence type="ECO:0000256" key="1">
    <source>
        <dbReference type="SAM" id="MobiDB-lite"/>
    </source>
</evidence>
<proteinExistence type="predicted"/>
<reference evidence="2" key="2">
    <citation type="submission" date="2021-09" db="EMBL/GenBank/DDBJ databases">
        <authorList>
            <person name="Jia N."/>
            <person name="Wang J."/>
            <person name="Shi W."/>
            <person name="Du L."/>
            <person name="Sun Y."/>
            <person name="Zhan W."/>
            <person name="Jiang J."/>
            <person name="Wang Q."/>
            <person name="Zhang B."/>
            <person name="Ji P."/>
            <person name="Sakyi L.B."/>
            <person name="Cui X."/>
            <person name="Yuan T."/>
            <person name="Jiang B."/>
            <person name="Yang W."/>
            <person name="Lam T.T.-Y."/>
            <person name="Chang Q."/>
            <person name="Ding S."/>
            <person name="Wang X."/>
            <person name="Zhu J."/>
            <person name="Ruan X."/>
            <person name="Zhao L."/>
            <person name="Wei J."/>
            <person name="Que T."/>
            <person name="Du C."/>
            <person name="Cheng J."/>
            <person name="Dai P."/>
            <person name="Han X."/>
            <person name="Huang E."/>
            <person name="Gao Y."/>
            <person name="Liu J."/>
            <person name="Shao H."/>
            <person name="Ye R."/>
            <person name="Li L."/>
            <person name="Wei W."/>
            <person name="Wang X."/>
            <person name="Wang C."/>
            <person name="Huo Q."/>
            <person name="Li W."/>
            <person name="Guo W."/>
            <person name="Chen H."/>
            <person name="Chen S."/>
            <person name="Zhou L."/>
            <person name="Zhou L."/>
            <person name="Ni X."/>
            <person name="Tian J."/>
            <person name="Zhou Y."/>
            <person name="Sheng Y."/>
            <person name="Liu T."/>
            <person name="Pan Y."/>
            <person name="Xia L."/>
            <person name="Li J."/>
            <person name="Zhao F."/>
            <person name="Cao W."/>
        </authorList>
    </citation>
    <scope>NUCLEOTIDE SEQUENCE</scope>
    <source>
        <strain evidence="2">Rmic-2018</strain>
        <tissue evidence="2">Larvae</tissue>
    </source>
</reference>
<keyword evidence="3" id="KW-1185">Reference proteome</keyword>
<feature type="region of interest" description="Disordered" evidence="1">
    <location>
        <begin position="1"/>
        <end position="63"/>
    </location>
</feature>
<dbReference type="EMBL" id="JABSTU010000010">
    <property type="protein sequence ID" value="KAH8018298.1"/>
    <property type="molecule type" value="Genomic_DNA"/>
</dbReference>
<evidence type="ECO:0000313" key="3">
    <source>
        <dbReference type="Proteomes" id="UP000821866"/>
    </source>
</evidence>
<organism evidence="2 3">
    <name type="scientific">Rhipicephalus microplus</name>
    <name type="common">Cattle tick</name>
    <name type="synonym">Boophilus microplus</name>
    <dbReference type="NCBI Taxonomy" id="6941"/>
    <lineage>
        <taxon>Eukaryota</taxon>
        <taxon>Metazoa</taxon>
        <taxon>Ecdysozoa</taxon>
        <taxon>Arthropoda</taxon>
        <taxon>Chelicerata</taxon>
        <taxon>Arachnida</taxon>
        <taxon>Acari</taxon>
        <taxon>Parasitiformes</taxon>
        <taxon>Ixodida</taxon>
        <taxon>Ixodoidea</taxon>
        <taxon>Ixodidae</taxon>
        <taxon>Rhipicephalinae</taxon>
        <taxon>Rhipicephalus</taxon>
        <taxon>Boophilus</taxon>
    </lineage>
</organism>
<accession>A0A9J6D8E8</accession>
<reference evidence="2" key="1">
    <citation type="journal article" date="2020" name="Cell">
        <title>Large-Scale Comparative Analyses of Tick Genomes Elucidate Their Genetic Diversity and Vector Capacities.</title>
        <authorList>
            <consortium name="Tick Genome and Microbiome Consortium (TIGMIC)"/>
            <person name="Jia N."/>
            <person name="Wang J."/>
            <person name="Shi W."/>
            <person name="Du L."/>
            <person name="Sun Y."/>
            <person name="Zhan W."/>
            <person name="Jiang J.F."/>
            <person name="Wang Q."/>
            <person name="Zhang B."/>
            <person name="Ji P."/>
            <person name="Bell-Sakyi L."/>
            <person name="Cui X.M."/>
            <person name="Yuan T.T."/>
            <person name="Jiang B.G."/>
            <person name="Yang W.F."/>
            <person name="Lam T.T."/>
            <person name="Chang Q.C."/>
            <person name="Ding S.J."/>
            <person name="Wang X.J."/>
            <person name="Zhu J.G."/>
            <person name="Ruan X.D."/>
            <person name="Zhao L."/>
            <person name="Wei J.T."/>
            <person name="Ye R.Z."/>
            <person name="Que T.C."/>
            <person name="Du C.H."/>
            <person name="Zhou Y.H."/>
            <person name="Cheng J.X."/>
            <person name="Dai P.F."/>
            <person name="Guo W.B."/>
            <person name="Han X.H."/>
            <person name="Huang E.J."/>
            <person name="Li L.F."/>
            <person name="Wei W."/>
            <person name="Gao Y.C."/>
            <person name="Liu J.Z."/>
            <person name="Shao H.Z."/>
            <person name="Wang X."/>
            <person name="Wang C.C."/>
            <person name="Yang T.C."/>
            <person name="Huo Q.B."/>
            <person name="Li W."/>
            <person name="Chen H.Y."/>
            <person name="Chen S.E."/>
            <person name="Zhou L.G."/>
            <person name="Ni X.B."/>
            <person name="Tian J.H."/>
            <person name="Sheng Y."/>
            <person name="Liu T."/>
            <person name="Pan Y.S."/>
            <person name="Xia L.Y."/>
            <person name="Li J."/>
            <person name="Zhao F."/>
            <person name="Cao W.C."/>
        </authorList>
    </citation>
    <scope>NUCLEOTIDE SEQUENCE</scope>
    <source>
        <strain evidence="2">Rmic-2018</strain>
    </source>
</reference>
<name>A0A9J6D8E8_RHIMP</name>
<sequence>MIDGGQKWTGAPAPDSGFRPQGPNQISRRAERRAAGKTGGGKRGGEKKSKKKRARSPLRASGITAGRVIVIGALALNCTRSGLRRKAASRRPGSAGRALCPSSEPRRRMTTMPRTPQNVGRRAVRPAAESSGDLAKRPLRRLPAPGVTKDGDANTVPKAPLLRTPPTRSPAVW</sequence>
<protein>
    <submittedName>
        <fullName evidence="2">Uncharacterized protein</fullName>
    </submittedName>
</protein>
<feature type="region of interest" description="Disordered" evidence="1">
    <location>
        <begin position="80"/>
        <end position="173"/>
    </location>
</feature>
<dbReference type="AlphaFoldDB" id="A0A9J6D8E8"/>
<evidence type="ECO:0000313" key="2">
    <source>
        <dbReference type="EMBL" id="KAH8018298.1"/>
    </source>
</evidence>
<comment type="caution">
    <text evidence="2">The sequence shown here is derived from an EMBL/GenBank/DDBJ whole genome shotgun (WGS) entry which is preliminary data.</text>
</comment>
<gene>
    <name evidence="2" type="ORF">HPB51_001854</name>
</gene>